<evidence type="ECO:0000313" key="2">
    <source>
        <dbReference type="Proteomes" id="UP000054248"/>
    </source>
</evidence>
<reference evidence="2" key="2">
    <citation type="submission" date="2015-01" db="EMBL/GenBank/DDBJ databases">
        <title>Evolutionary Origins and Diversification of the Mycorrhizal Mutualists.</title>
        <authorList>
            <consortium name="DOE Joint Genome Institute"/>
            <consortium name="Mycorrhizal Genomics Consortium"/>
            <person name="Kohler A."/>
            <person name="Kuo A."/>
            <person name="Nagy L.G."/>
            <person name="Floudas D."/>
            <person name="Copeland A."/>
            <person name="Barry K.W."/>
            <person name="Cichocki N."/>
            <person name="Veneault-Fourrey C."/>
            <person name="LaButti K."/>
            <person name="Lindquist E.A."/>
            <person name="Lipzen A."/>
            <person name="Lundell T."/>
            <person name="Morin E."/>
            <person name="Murat C."/>
            <person name="Riley R."/>
            <person name="Ohm R."/>
            <person name="Sun H."/>
            <person name="Tunlid A."/>
            <person name="Henrissat B."/>
            <person name="Grigoriev I.V."/>
            <person name="Hibbett D.S."/>
            <person name="Martin F."/>
        </authorList>
    </citation>
    <scope>NUCLEOTIDE SEQUENCE [LARGE SCALE GENOMIC DNA]</scope>
    <source>
        <strain evidence="2">MUT 4182</strain>
    </source>
</reference>
<evidence type="ECO:0000313" key="1">
    <source>
        <dbReference type="EMBL" id="KIO34077.1"/>
    </source>
</evidence>
<reference evidence="1 2" key="1">
    <citation type="submission" date="2014-04" db="EMBL/GenBank/DDBJ databases">
        <authorList>
            <consortium name="DOE Joint Genome Institute"/>
            <person name="Kuo A."/>
            <person name="Girlanda M."/>
            <person name="Perotto S."/>
            <person name="Kohler A."/>
            <person name="Nagy L.G."/>
            <person name="Floudas D."/>
            <person name="Copeland A."/>
            <person name="Barry K.W."/>
            <person name="Cichocki N."/>
            <person name="Veneault-Fourrey C."/>
            <person name="LaButti K."/>
            <person name="Lindquist E.A."/>
            <person name="Lipzen A."/>
            <person name="Lundell T."/>
            <person name="Morin E."/>
            <person name="Murat C."/>
            <person name="Sun H."/>
            <person name="Tunlid A."/>
            <person name="Henrissat B."/>
            <person name="Grigoriev I.V."/>
            <person name="Hibbett D.S."/>
            <person name="Martin F."/>
            <person name="Nordberg H.P."/>
            <person name="Cantor M.N."/>
            <person name="Hua S.X."/>
        </authorList>
    </citation>
    <scope>NUCLEOTIDE SEQUENCE [LARGE SCALE GENOMIC DNA]</scope>
    <source>
        <strain evidence="1 2">MUT 4182</strain>
    </source>
</reference>
<dbReference type="Proteomes" id="UP000054248">
    <property type="component" value="Unassembled WGS sequence"/>
</dbReference>
<dbReference type="HOGENOM" id="CLU_032339_0_0_1"/>
<dbReference type="STRING" id="1051891.A0A0C3MK33"/>
<accession>A0A0C3MK33</accession>
<keyword evidence="2" id="KW-1185">Reference proteome</keyword>
<dbReference type="AlphaFoldDB" id="A0A0C3MK33"/>
<evidence type="ECO:0008006" key="3">
    <source>
        <dbReference type="Google" id="ProtNLM"/>
    </source>
</evidence>
<gene>
    <name evidence="1" type="ORF">M407DRAFT_64761</name>
</gene>
<dbReference type="EMBL" id="KN822944">
    <property type="protein sequence ID" value="KIO34077.1"/>
    <property type="molecule type" value="Genomic_DNA"/>
</dbReference>
<dbReference type="Gene3D" id="3.40.50.11350">
    <property type="match status" value="1"/>
</dbReference>
<feature type="non-terminal residue" evidence="1">
    <location>
        <position position="1"/>
    </location>
</feature>
<organism evidence="1 2">
    <name type="scientific">Tulasnella calospora MUT 4182</name>
    <dbReference type="NCBI Taxonomy" id="1051891"/>
    <lineage>
        <taxon>Eukaryota</taxon>
        <taxon>Fungi</taxon>
        <taxon>Dikarya</taxon>
        <taxon>Basidiomycota</taxon>
        <taxon>Agaricomycotina</taxon>
        <taxon>Agaricomycetes</taxon>
        <taxon>Cantharellales</taxon>
        <taxon>Tulasnellaceae</taxon>
        <taxon>Tulasnella</taxon>
    </lineage>
</organism>
<name>A0A0C3MK33_9AGAM</name>
<sequence>FADGPTTNDFMAFSNLIYLGMISSRIPILPPFPPSLSHIGKDGKYINYGEAFDLPRLRRSLCIPILEWKDVKQEGTHVVDGLGCWSIWAGMTSAQVYMRNTLVGHLNLDVSFTSIPRMPLFHNSTDLHTSFWGLSSFLFPKGRKAARSFSTTKRFSSPIRNVMVEPNEQLACFDIMYYVGARRPFEWEEEYSPAWRFVGPHVRWNPALLNLAETHFSVACTLNLPQFPLKFITLHVRRGDFAKSCGDNSAEKCLPPLAAYARRVQEIRDELRILRSLAVERVIITSDEQYPEWWEGAKTLDWTFFDHEKEGTAPKYGRWWVYPALIDAVVQSMGIGFVGTARSTMSLVAARRVEDWSGGVTRQVSTPSSEFYRSLTPNPQYTFSA</sequence>
<protein>
    <recommendedName>
        <fullName evidence="3">Glycosyltransferase family 23 protein</fullName>
    </recommendedName>
</protein>
<dbReference type="OrthoDB" id="423313at2759"/>
<dbReference type="CDD" id="cd11296">
    <property type="entry name" value="O-FucT_like"/>
    <property type="match status" value="1"/>
</dbReference>
<proteinExistence type="predicted"/>